<evidence type="ECO:0000256" key="9">
    <source>
        <dbReference type="ARBA" id="ARBA00022801"/>
    </source>
</evidence>
<dbReference type="GO" id="GO:0046872">
    <property type="term" value="F:metal ion binding"/>
    <property type="evidence" value="ECO:0007669"/>
    <property type="project" value="UniProtKB-KW"/>
</dbReference>
<evidence type="ECO:0000256" key="14">
    <source>
        <dbReference type="ARBA" id="ARBA00049244"/>
    </source>
</evidence>
<sequence>MRQLVVDTETTGLEPSEGHRVIEIGCVEVVERQLTKANFHRYLQPDREIDAGAVAVHGISNAFLADKPRFAEIAEELIEYLRGAELVIHNAAFDVGFLNHELSQWRPDAPRIEDICTVVDTLALARKRHPGQRNSLDALCRRYEIDNTRRDLHGALLDAEILADVYLAMTGGQVSLALGSEANRDGRDGGGEAEGAPRRVRKDRPALRIVRATELEQSAHRARLEAINAVSQDGCVWLSLSGATGSDRVPDGAQD</sequence>
<keyword evidence="6 18" id="KW-0235">DNA replication</keyword>
<feature type="region of interest" description="Disordered" evidence="19">
    <location>
        <begin position="180"/>
        <end position="200"/>
    </location>
</feature>
<dbReference type="Gene3D" id="3.30.420.10">
    <property type="entry name" value="Ribonuclease H-like superfamily/Ribonuclease H"/>
    <property type="match status" value="1"/>
</dbReference>
<dbReference type="GO" id="GO:0003677">
    <property type="term" value="F:DNA binding"/>
    <property type="evidence" value="ECO:0007669"/>
    <property type="project" value="InterPro"/>
</dbReference>
<evidence type="ECO:0000313" key="21">
    <source>
        <dbReference type="EMBL" id="MBK1617335.1"/>
    </source>
</evidence>
<evidence type="ECO:0000313" key="22">
    <source>
        <dbReference type="Proteomes" id="UP001138768"/>
    </source>
</evidence>
<evidence type="ECO:0000256" key="17">
    <source>
        <dbReference type="PIRSR" id="PIRSR606309-3"/>
    </source>
</evidence>
<organism evidence="21 22">
    <name type="scientific">Lamprobacter modestohalophilus</name>
    <dbReference type="NCBI Taxonomy" id="1064514"/>
    <lineage>
        <taxon>Bacteria</taxon>
        <taxon>Pseudomonadati</taxon>
        <taxon>Pseudomonadota</taxon>
        <taxon>Gammaproteobacteria</taxon>
        <taxon>Chromatiales</taxon>
        <taxon>Chromatiaceae</taxon>
        <taxon>Lamprobacter</taxon>
    </lineage>
</organism>
<comment type="caution">
    <text evidence="21">The sequence shown here is derived from an EMBL/GenBank/DDBJ whole genome shotgun (WGS) entry which is preliminary data.</text>
</comment>
<dbReference type="NCBIfam" id="TIGR01406">
    <property type="entry name" value="dnaQ_proteo"/>
    <property type="match status" value="1"/>
</dbReference>
<feature type="binding site" evidence="17">
    <location>
        <position position="158"/>
    </location>
    <ligand>
        <name>a divalent metal cation</name>
        <dbReference type="ChEBI" id="CHEBI:60240"/>
        <label>1</label>
        <note>catalytic</note>
    </ligand>
</feature>
<dbReference type="AlphaFoldDB" id="A0A9X0W5M1"/>
<comment type="subunit">
    <text evidence="18">DNA polymerase III contains a core (composed of alpha, epsilon and theta chains) that associates with a tau subunit. This core dimerizes to form the POLIII' complex. PolIII' associates with the gamma complex (composed of gamma, delta, delta', psi and chi chains) and with the beta chain to form the complete DNA polymerase III complex.</text>
</comment>
<comment type="cofactor">
    <cofactor evidence="17">
        <name>Mg(2+)</name>
        <dbReference type="ChEBI" id="CHEBI:18420"/>
    </cofactor>
    <cofactor evidence="17">
        <name>Mn(2+)</name>
        <dbReference type="ChEBI" id="CHEBI:29035"/>
    </cofactor>
    <text evidence="17">Binds 2 divalent metal cations. Magnesium or manganese.</text>
</comment>
<evidence type="ECO:0000256" key="1">
    <source>
        <dbReference type="ARBA" id="ARBA00001936"/>
    </source>
</evidence>
<keyword evidence="12 18" id="KW-0239">DNA-directed DNA polymerase</keyword>
<dbReference type="PANTHER" id="PTHR30231">
    <property type="entry name" value="DNA POLYMERASE III SUBUNIT EPSILON"/>
    <property type="match status" value="1"/>
</dbReference>
<dbReference type="CDD" id="cd06131">
    <property type="entry name" value="DNA_pol_III_epsilon_Ecoli_like"/>
    <property type="match status" value="1"/>
</dbReference>
<evidence type="ECO:0000256" key="4">
    <source>
        <dbReference type="ARBA" id="ARBA00022679"/>
    </source>
</evidence>
<dbReference type="InterPro" id="IPR006054">
    <property type="entry name" value="DnaQ"/>
</dbReference>
<dbReference type="EC" id="2.7.7.7" evidence="2 18"/>
<dbReference type="GO" id="GO:0045004">
    <property type="term" value="P:DNA replication proofreading"/>
    <property type="evidence" value="ECO:0007669"/>
    <property type="project" value="TreeGrafter"/>
</dbReference>
<evidence type="ECO:0000256" key="19">
    <source>
        <dbReference type="SAM" id="MobiDB-lite"/>
    </source>
</evidence>
<keyword evidence="5 18" id="KW-0548">Nucleotidyltransferase</keyword>
<evidence type="ECO:0000256" key="16">
    <source>
        <dbReference type="PIRSR" id="PIRSR606309-2"/>
    </source>
</evidence>
<proteinExistence type="predicted"/>
<feature type="binding site" evidence="17">
    <location>
        <position position="9"/>
    </location>
    <ligand>
        <name>a divalent metal cation</name>
        <dbReference type="ChEBI" id="CHEBI:60240"/>
        <label>1</label>
        <note>catalytic</note>
    </ligand>
</feature>
<keyword evidence="7 18" id="KW-0540">Nuclease</keyword>
<dbReference type="NCBIfam" id="NF004316">
    <property type="entry name" value="PRK05711.1"/>
    <property type="match status" value="1"/>
</dbReference>
<keyword evidence="10 18" id="KW-0269">Exonuclease</keyword>
<dbReference type="InterPro" id="IPR036397">
    <property type="entry name" value="RNaseH_sf"/>
</dbReference>
<dbReference type="SMART" id="SM00479">
    <property type="entry name" value="EXOIII"/>
    <property type="match status" value="1"/>
</dbReference>
<feature type="binding site" evidence="16">
    <location>
        <position position="7"/>
    </location>
    <ligand>
        <name>substrate</name>
    </ligand>
</feature>
<evidence type="ECO:0000256" key="12">
    <source>
        <dbReference type="ARBA" id="ARBA00022932"/>
    </source>
</evidence>
<dbReference type="PANTHER" id="PTHR30231:SF41">
    <property type="entry name" value="DNA POLYMERASE III SUBUNIT EPSILON"/>
    <property type="match status" value="1"/>
</dbReference>
<dbReference type="NCBIfam" id="TIGR00573">
    <property type="entry name" value="dnaq"/>
    <property type="match status" value="1"/>
</dbReference>
<feature type="binding site" evidence="16">
    <location>
        <position position="158"/>
    </location>
    <ligand>
        <name>substrate</name>
    </ligand>
</feature>
<evidence type="ECO:0000256" key="18">
    <source>
        <dbReference type="RuleBase" id="RU364087"/>
    </source>
</evidence>
<feature type="binding site" evidence="16">
    <location>
        <position position="57"/>
    </location>
    <ligand>
        <name>substrate</name>
    </ligand>
</feature>
<evidence type="ECO:0000256" key="5">
    <source>
        <dbReference type="ARBA" id="ARBA00022695"/>
    </source>
</evidence>
<keyword evidence="13 17" id="KW-0464">Manganese</keyword>
<evidence type="ECO:0000256" key="15">
    <source>
        <dbReference type="PIRSR" id="PIRSR606309-1"/>
    </source>
</evidence>
<keyword evidence="22" id="KW-1185">Reference proteome</keyword>
<name>A0A9X0W5M1_9GAMM</name>
<protein>
    <recommendedName>
        <fullName evidence="3 18">DNA polymerase III subunit epsilon</fullName>
        <ecNumber evidence="2 18">2.7.7.7</ecNumber>
    </recommendedName>
</protein>
<feature type="binding site" evidence="17">
    <location>
        <position position="7"/>
    </location>
    <ligand>
        <name>a divalent metal cation</name>
        <dbReference type="ChEBI" id="CHEBI:60240"/>
        <label>1</label>
        <note>catalytic</note>
    </ligand>
</feature>
<gene>
    <name evidence="18" type="primary">dnaQ</name>
    <name evidence="21" type="ORF">CKO42_02475</name>
</gene>
<reference evidence="21 22" key="1">
    <citation type="journal article" date="2020" name="Microorganisms">
        <title>Osmotic Adaptation and Compatible Solute Biosynthesis of Phototrophic Bacteria as Revealed from Genome Analyses.</title>
        <authorList>
            <person name="Imhoff J.F."/>
            <person name="Rahn T."/>
            <person name="Kunzel S."/>
            <person name="Keller A."/>
            <person name="Neulinger S.C."/>
        </authorList>
    </citation>
    <scope>NUCLEOTIDE SEQUENCE [LARGE SCALE GENOMIC DNA]</scope>
    <source>
        <strain evidence="21 22">DSM 25653</strain>
    </source>
</reference>
<dbReference type="EMBL" id="NRRY01000003">
    <property type="protein sequence ID" value="MBK1617335.1"/>
    <property type="molecule type" value="Genomic_DNA"/>
</dbReference>
<dbReference type="GO" id="GO:0005829">
    <property type="term" value="C:cytosol"/>
    <property type="evidence" value="ECO:0007669"/>
    <property type="project" value="TreeGrafter"/>
</dbReference>
<comment type="catalytic activity">
    <reaction evidence="14 18">
        <text>DNA(n) + a 2'-deoxyribonucleoside 5'-triphosphate = DNA(n+1) + diphosphate</text>
        <dbReference type="Rhea" id="RHEA:22508"/>
        <dbReference type="Rhea" id="RHEA-COMP:17339"/>
        <dbReference type="Rhea" id="RHEA-COMP:17340"/>
        <dbReference type="ChEBI" id="CHEBI:33019"/>
        <dbReference type="ChEBI" id="CHEBI:61560"/>
        <dbReference type="ChEBI" id="CHEBI:173112"/>
        <dbReference type="EC" id="2.7.7.7"/>
    </reaction>
</comment>
<dbReference type="GO" id="GO:0003887">
    <property type="term" value="F:DNA-directed DNA polymerase activity"/>
    <property type="evidence" value="ECO:0007669"/>
    <property type="project" value="UniProtKB-KW"/>
</dbReference>
<evidence type="ECO:0000256" key="13">
    <source>
        <dbReference type="ARBA" id="ARBA00023211"/>
    </source>
</evidence>
<comment type="function">
    <text evidence="18">DNA polymerase III is a complex, multichain enzyme responsible for most of the replicative synthesis in bacteria. The epsilon subunit contain the editing function and is a proofreading 3'-5' exonuclease.</text>
</comment>
<keyword evidence="11 17" id="KW-0460">Magnesium</keyword>
<dbReference type="Pfam" id="PF00929">
    <property type="entry name" value="RNase_T"/>
    <property type="match status" value="1"/>
</dbReference>
<evidence type="ECO:0000256" key="10">
    <source>
        <dbReference type="ARBA" id="ARBA00022839"/>
    </source>
</evidence>
<dbReference type="RefSeq" id="WP_200238112.1">
    <property type="nucleotide sequence ID" value="NZ_JAXUFI010000042.1"/>
</dbReference>
<dbReference type="GO" id="GO:0008408">
    <property type="term" value="F:3'-5' exonuclease activity"/>
    <property type="evidence" value="ECO:0007669"/>
    <property type="project" value="TreeGrafter"/>
</dbReference>
<feature type="binding site" evidence="16">
    <location>
        <position position="9"/>
    </location>
    <ligand>
        <name>substrate</name>
    </ligand>
</feature>
<evidence type="ECO:0000256" key="11">
    <source>
        <dbReference type="ARBA" id="ARBA00022842"/>
    </source>
</evidence>
<evidence type="ECO:0000256" key="7">
    <source>
        <dbReference type="ARBA" id="ARBA00022722"/>
    </source>
</evidence>
<dbReference type="InterPro" id="IPR006309">
    <property type="entry name" value="DnaQ_proteo"/>
</dbReference>
<evidence type="ECO:0000256" key="8">
    <source>
        <dbReference type="ARBA" id="ARBA00022723"/>
    </source>
</evidence>
<evidence type="ECO:0000256" key="2">
    <source>
        <dbReference type="ARBA" id="ARBA00012417"/>
    </source>
</evidence>
<evidence type="ECO:0000259" key="20">
    <source>
        <dbReference type="SMART" id="SM00479"/>
    </source>
</evidence>
<feature type="active site" description="Proton acceptor" evidence="15">
    <location>
        <position position="153"/>
    </location>
</feature>
<accession>A0A9X0W5M1</accession>
<keyword evidence="8 17" id="KW-0479">Metal-binding</keyword>
<dbReference type="InterPro" id="IPR012337">
    <property type="entry name" value="RNaseH-like_sf"/>
</dbReference>
<dbReference type="FunFam" id="3.30.420.10:FF:000012">
    <property type="entry name" value="DNA polymerase III subunit epsilon"/>
    <property type="match status" value="1"/>
</dbReference>
<feature type="domain" description="Exonuclease" evidence="20">
    <location>
        <begin position="2"/>
        <end position="175"/>
    </location>
</feature>
<dbReference type="Proteomes" id="UP001138768">
    <property type="component" value="Unassembled WGS sequence"/>
</dbReference>
<comment type="cofactor">
    <cofactor evidence="1 18">
        <name>Mn(2+)</name>
        <dbReference type="ChEBI" id="CHEBI:29035"/>
    </cofactor>
</comment>
<dbReference type="SUPFAM" id="SSF53098">
    <property type="entry name" value="Ribonuclease H-like"/>
    <property type="match status" value="1"/>
</dbReference>
<evidence type="ECO:0000256" key="3">
    <source>
        <dbReference type="ARBA" id="ARBA00020352"/>
    </source>
</evidence>
<dbReference type="InterPro" id="IPR013520">
    <property type="entry name" value="Ribonucl_H"/>
</dbReference>
<keyword evidence="9 18" id="KW-0378">Hydrolase</keyword>
<keyword evidence="4 18" id="KW-0808">Transferase</keyword>
<evidence type="ECO:0000256" key="6">
    <source>
        <dbReference type="ARBA" id="ARBA00022705"/>
    </source>
</evidence>